<proteinExistence type="inferred from homology"/>
<evidence type="ECO:0000256" key="6">
    <source>
        <dbReference type="ARBA" id="ARBA00022777"/>
    </source>
</evidence>
<dbReference type="NCBIfam" id="TIGR03263">
    <property type="entry name" value="guanyl_kin"/>
    <property type="match status" value="1"/>
</dbReference>
<evidence type="ECO:0000313" key="11">
    <source>
        <dbReference type="EMBL" id="NDY94260.1"/>
    </source>
</evidence>
<comment type="function">
    <text evidence="9">Essential for recycling GMP and indirectly, cGMP.</text>
</comment>
<dbReference type="CDD" id="cd00071">
    <property type="entry name" value="GMPK"/>
    <property type="match status" value="1"/>
</dbReference>
<dbReference type="Gene3D" id="3.40.50.300">
    <property type="entry name" value="P-loop containing nucleotide triphosphate hydrolases"/>
    <property type="match status" value="1"/>
</dbReference>
<dbReference type="InterPro" id="IPR017665">
    <property type="entry name" value="Guanylate_kinase"/>
</dbReference>
<comment type="similarity">
    <text evidence="1 9">Belongs to the guanylate kinase family.</text>
</comment>
<evidence type="ECO:0000256" key="2">
    <source>
        <dbReference type="ARBA" id="ARBA00012961"/>
    </source>
</evidence>
<dbReference type="InterPro" id="IPR008145">
    <property type="entry name" value="GK/Ca_channel_bsu"/>
</dbReference>
<dbReference type="GO" id="GO:0005829">
    <property type="term" value="C:cytosol"/>
    <property type="evidence" value="ECO:0007669"/>
    <property type="project" value="TreeGrafter"/>
</dbReference>
<comment type="caution">
    <text evidence="11">The sequence shown here is derived from an EMBL/GenBank/DDBJ whole genome shotgun (WGS) entry which is preliminary data.</text>
</comment>
<dbReference type="InterPro" id="IPR020590">
    <property type="entry name" value="Guanylate_kinase_CS"/>
</dbReference>
<dbReference type="Gene3D" id="3.30.63.10">
    <property type="entry name" value="Guanylate Kinase phosphate binding domain"/>
    <property type="match status" value="1"/>
</dbReference>
<reference evidence="11 12" key="1">
    <citation type="submission" date="2020-02" db="EMBL/GenBank/DDBJ databases">
        <authorList>
            <person name="Zhang X.-Y."/>
        </authorList>
    </citation>
    <scope>NUCLEOTIDE SEQUENCE [LARGE SCALE GENOMIC DNA]</scope>
    <source>
        <strain evidence="11 12">C33</strain>
    </source>
</reference>
<dbReference type="SMART" id="SM00072">
    <property type="entry name" value="GuKc"/>
    <property type="match status" value="1"/>
</dbReference>
<feature type="domain" description="Guanylate kinase-like" evidence="10">
    <location>
        <begin position="5"/>
        <end position="183"/>
    </location>
</feature>
<evidence type="ECO:0000256" key="3">
    <source>
        <dbReference type="ARBA" id="ARBA00016296"/>
    </source>
</evidence>
<evidence type="ECO:0000256" key="8">
    <source>
        <dbReference type="ARBA" id="ARBA00030128"/>
    </source>
</evidence>
<dbReference type="GO" id="GO:0005524">
    <property type="term" value="F:ATP binding"/>
    <property type="evidence" value="ECO:0007669"/>
    <property type="project" value="UniProtKB-UniRule"/>
</dbReference>
<comment type="catalytic activity">
    <reaction evidence="9">
        <text>GMP + ATP = GDP + ADP</text>
        <dbReference type="Rhea" id="RHEA:20780"/>
        <dbReference type="ChEBI" id="CHEBI:30616"/>
        <dbReference type="ChEBI" id="CHEBI:58115"/>
        <dbReference type="ChEBI" id="CHEBI:58189"/>
        <dbReference type="ChEBI" id="CHEBI:456216"/>
        <dbReference type="EC" id="2.7.4.8"/>
    </reaction>
</comment>
<keyword evidence="4 9" id="KW-0808">Transferase</keyword>
<dbReference type="PROSITE" id="PS50052">
    <property type="entry name" value="GUANYLATE_KINASE_2"/>
    <property type="match status" value="1"/>
</dbReference>
<evidence type="ECO:0000256" key="5">
    <source>
        <dbReference type="ARBA" id="ARBA00022741"/>
    </source>
</evidence>
<dbReference type="Proteomes" id="UP000484885">
    <property type="component" value="Unassembled WGS sequence"/>
</dbReference>
<evidence type="ECO:0000256" key="7">
    <source>
        <dbReference type="ARBA" id="ARBA00022840"/>
    </source>
</evidence>
<dbReference type="InterPro" id="IPR027417">
    <property type="entry name" value="P-loop_NTPase"/>
</dbReference>
<dbReference type="FunFam" id="3.30.63.10:FF:000002">
    <property type="entry name" value="Guanylate kinase 1"/>
    <property type="match status" value="1"/>
</dbReference>
<evidence type="ECO:0000313" key="12">
    <source>
        <dbReference type="Proteomes" id="UP000484885"/>
    </source>
</evidence>
<dbReference type="HAMAP" id="MF_00328">
    <property type="entry name" value="Guanylate_kinase"/>
    <property type="match status" value="1"/>
</dbReference>
<dbReference type="PANTHER" id="PTHR23117:SF13">
    <property type="entry name" value="GUANYLATE KINASE"/>
    <property type="match status" value="1"/>
</dbReference>
<dbReference type="PROSITE" id="PS00856">
    <property type="entry name" value="GUANYLATE_KINASE_1"/>
    <property type="match status" value="1"/>
</dbReference>
<name>A0A845UWQ7_9GAMM</name>
<dbReference type="EMBL" id="JAAGSC010000023">
    <property type="protein sequence ID" value="NDY94260.1"/>
    <property type="molecule type" value="Genomic_DNA"/>
</dbReference>
<keyword evidence="12" id="KW-1185">Reference proteome</keyword>
<sequence length="213" mass="23643">MSSDGELYVIAAPSGTGKTSLLRALLARLDHLALSVSDTTRPPRVGEIDGEQYHFVDIETFRGGIEQGRYLEYAEVFGNYYGTDRSRVEALWARGRSVLLEIDVQGAAQVARHFPEACSIFILPPSMAALAERLRSRGSDAEEVIRRRLGEARREIEACRDFSWMVVNDDFDAALAELVAIVSAWPQRRSRQNAHVQCLLDEAAGSITIDGYP</sequence>
<organism evidence="11 12">
    <name type="scientific">Wenzhouxiangella limi</name>
    <dbReference type="NCBI Taxonomy" id="2707351"/>
    <lineage>
        <taxon>Bacteria</taxon>
        <taxon>Pseudomonadati</taxon>
        <taxon>Pseudomonadota</taxon>
        <taxon>Gammaproteobacteria</taxon>
        <taxon>Chromatiales</taxon>
        <taxon>Wenzhouxiangellaceae</taxon>
        <taxon>Wenzhouxiangella</taxon>
    </lineage>
</organism>
<gene>
    <name evidence="9 11" type="primary">gmk</name>
    <name evidence="11" type="ORF">G3I74_00755</name>
</gene>
<keyword evidence="5 9" id="KW-0547">Nucleotide-binding</keyword>
<dbReference type="SUPFAM" id="SSF52540">
    <property type="entry name" value="P-loop containing nucleoside triphosphate hydrolases"/>
    <property type="match status" value="1"/>
</dbReference>
<protein>
    <recommendedName>
        <fullName evidence="3 9">Guanylate kinase</fullName>
        <ecNumber evidence="2 9">2.7.4.8</ecNumber>
    </recommendedName>
    <alternativeName>
        <fullName evidence="8 9">GMP kinase</fullName>
    </alternativeName>
</protein>
<dbReference type="InterPro" id="IPR008144">
    <property type="entry name" value="Guanylate_kin-like_dom"/>
</dbReference>
<dbReference type="AlphaFoldDB" id="A0A845UWQ7"/>
<evidence type="ECO:0000259" key="10">
    <source>
        <dbReference type="PROSITE" id="PS50052"/>
    </source>
</evidence>
<dbReference type="RefSeq" id="WP_164209050.1">
    <property type="nucleotide sequence ID" value="NZ_JAAGSC010000023.1"/>
</dbReference>
<dbReference type="PANTHER" id="PTHR23117">
    <property type="entry name" value="GUANYLATE KINASE-RELATED"/>
    <property type="match status" value="1"/>
</dbReference>
<evidence type="ECO:0000256" key="4">
    <source>
        <dbReference type="ARBA" id="ARBA00022679"/>
    </source>
</evidence>
<keyword evidence="6 9" id="KW-0418">Kinase</keyword>
<feature type="binding site" evidence="9">
    <location>
        <begin position="12"/>
        <end position="19"/>
    </location>
    <ligand>
        <name>ATP</name>
        <dbReference type="ChEBI" id="CHEBI:30616"/>
    </ligand>
</feature>
<keyword evidence="7 9" id="KW-0067">ATP-binding</keyword>
<evidence type="ECO:0000256" key="1">
    <source>
        <dbReference type="ARBA" id="ARBA00005790"/>
    </source>
</evidence>
<dbReference type="Pfam" id="PF00625">
    <property type="entry name" value="Guanylate_kin"/>
    <property type="match status" value="1"/>
</dbReference>
<keyword evidence="9" id="KW-0963">Cytoplasm</keyword>
<accession>A0A845UWQ7</accession>
<evidence type="ECO:0000256" key="9">
    <source>
        <dbReference type="HAMAP-Rule" id="MF_00328"/>
    </source>
</evidence>
<comment type="subcellular location">
    <subcellularLocation>
        <location evidence="9">Cytoplasm</location>
    </subcellularLocation>
</comment>
<dbReference type="GO" id="GO:0004385">
    <property type="term" value="F:GMP kinase activity"/>
    <property type="evidence" value="ECO:0007669"/>
    <property type="project" value="UniProtKB-UniRule"/>
</dbReference>
<dbReference type="EC" id="2.7.4.8" evidence="2 9"/>